<gene>
    <name evidence="8" type="ORF">EDC65_4178</name>
</gene>
<name>A0A3N1KY61_9PROT</name>
<evidence type="ECO:0000313" key="9">
    <source>
        <dbReference type="Proteomes" id="UP000278222"/>
    </source>
</evidence>
<reference evidence="8 9" key="1">
    <citation type="submission" date="2018-11" db="EMBL/GenBank/DDBJ databases">
        <title>Genomic Encyclopedia of Type Strains, Phase IV (KMG-IV): sequencing the most valuable type-strain genomes for metagenomic binning, comparative biology and taxonomic classification.</title>
        <authorList>
            <person name="Goeker M."/>
        </authorList>
    </citation>
    <scope>NUCLEOTIDE SEQUENCE [LARGE SCALE GENOMIC DNA]</scope>
    <source>
        <strain evidence="8 9">DSM 5900</strain>
    </source>
</reference>
<evidence type="ECO:0000256" key="7">
    <source>
        <dbReference type="PIRSR" id="PIRSR601765-1"/>
    </source>
</evidence>
<dbReference type="AlphaFoldDB" id="A0A3N1KY61"/>
<dbReference type="GO" id="GO:0008270">
    <property type="term" value="F:zinc ion binding"/>
    <property type="evidence" value="ECO:0007669"/>
    <property type="project" value="InterPro"/>
</dbReference>
<dbReference type="SUPFAM" id="SSF53056">
    <property type="entry name" value="beta-carbonic anhydrase, cab"/>
    <property type="match status" value="1"/>
</dbReference>
<dbReference type="EMBL" id="RJKX01000016">
    <property type="protein sequence ID" value="ROP83530.1"/>
    <property type="molecule type" value="Genomic_DNA"/>
</dbReference>
<dbReference type="PANTHER" id="PTHR11002">
    <property type="entry name" value="CARBONIC ANHYDRASE"/>
    <property type="match status" value="1"/>
</dbReference>
<dbReference type="InterPro" id="IPR001765">
    <property type="entry name" value="Carbonic_anhydrase"/>
</dbReference>
<feature type="binding site" evidence="7">
    <location>
        <position position="101"/>
    </location>
    <ligand>
        <name>Zn(2+)</name>
        <dbReference type="ChEBI" id="CHEBI:29105"/>
    </ligand>
</feature>
<dbReference type="RefSeq" id="WP_123693185.1">
    <property type="nucleotide sequence ID" value="NZ_AP019700.1"/>
</dbReference>
<dbReference type="Proteomes" id="UP000278222">
    <property type="component" value="Unassembled WGS sequence"/>
</dbReference>
<keyword evidence="5" id="KW-0456">Lyase</keyword>
<evidence type="ECO:0000256" key="6">
    <source>
        <dbReference type="ARBA" id="ARBA00048348"/>
    </source>
</evidence>
<dbReference type="PROSITE" id="PS00704">
    <property type="entry name" value="PROK_CO2_ANHYDRASE_1"/>
    <property type="match status" value="1"/>
</dbReference>
<keyword evidence="3 7" id="KW-0479">Metal-binding</keyword>
<comment type="caution">
    <text evidence="8">The sequence shown here is derived from an EMBL/GenBank/DDBJ whole genome shotgun (WGS) entry which is preliminary data.</text>
</comment>
<feature type="binding site" evidence="7">
    <location>
        <position position="104"/>
    </location>
    <ligand>
        <name>Zn(2+)</name>
        <dbReference type="ChEBI" id="CHEBI:29105"/>
    </ligand>
</feature>
<dbReference type="GO" id="GO:0004089">
    <property type="term" value="F:carbonate dehydratase activity"/>
    <property type="evidence" value="ECO:0007669"/>
    <property type="project" value="UniProtKB-EC"/>
</dbReference>
<evidence type="ECO:0000256" key="5">
    <source>
        <dbReference type="ARBA" id="ARBA00023239"/>
    </source>
</evidence>
<dbReference type="InterPro" id="IPR015892">
    <property type="entry name" value="Carbonic_anhydrase_CS"/>
</dbReference>
<dbReference type="Gene3D" id="3.40.1050.10">
    <property type="entry name" value="Carbonic anhydrase"/>
    <property type="match status" value="1"/>
</dbReference>
<proteinExistence type="inferred from homology"/>
<dbReference type="GO" id="GO:0015976">
    <property type="term" value="P:carbon utilization"/>
    <property type="evidence" value="ECO:0007669"/>
    <property type="project" value="InterPro"/>
</dbReference>
<evidence type="ECO:0000256" key="3">
    <source>
        <dbReference type="ARBA" id="ARBA00022723"/>
    </source>
</evidence>
<evidence type="ECO:0000256" key="2">
    <source>
        <dbReference type="ARBA" id="ARBA00012925"/>
    </source>
</evidence>
<organism evidence="8 9">
    <name type="scientific">Stella humosa</name>
    <dbReference type="NCBI Taxonomy" id="94"/>
    <lineage>
        <taxon>Bacteria</taxon>
        <taxon>Pseudomonadati</taxon>
        <taxon>Pseudomonadota</taxon>
        <taxon>Alphaproteobacteria</taxon>
        <taxon>Rhodospirillales</taxon>
        <taxon>Stellaceae</taxon>
        <taxon>Stella</taxon>
    </lineage>
</organism>
<feature type="binding site" evidence="7">
    <location>
        <position position="40"/>
    </location>
    <ligand>
        <name>Zn(2+)</name>
        <dbReference type="ChEBI" id="CHEBI:29105"/>
    </ligand>
</feature>
<comment type="similarity">
    <text evidence="1">Belongs to the beta-class carbonic anhydrase family.</text>
</comment>
<dbReference type="EC" id="4.2.1.1" evidence="2"/>
<keyword evidence="4 7" id="KW-0862">Zinc</keyword>
<dbReference type="InterPro" id="IPR036874">
    <property type="entry name" value="Carbonic_anhydrase_sf"/>
</dbReference>
<comment type="cofactor">
    <cofactor evidence="7">
        <name>Zn(2+)</name>
        <dbReference type="ChEBI" id="CHEBI:29105"/>
    </cofactor>
    <text evidence="7">Binds 1 zinc ion per subunit.</text>
</comment>
<dbReference type="OrthoDB" id="9797527at2"/>
<dbReference type="SMART" id="SM00947">
    <property type="entry name" value="Pro_CA"/>
    <property type="match status" value="1"/>
</dbReference>
<dbReference type="PANTHER" id="PTHR11002:SF76">
    <property type="entry name" value="CARBONIC ANHYDRASE"/>
    <property type="match status" value="1"/>
</dbReference>
<dbReference type="Pfam" id="PF00484">
    <property type="entry name" value="Pro_CA"/>
    <property type="match status" value="1"/>
</dbReference>
<feature type="binding site" evidence="7">
    <location>
        <position position="42"/>
    </location>
    <ligand>
        <name>Zn(2+)</name>
        <dbReference type="ChEBI" id="CHEBI:29105"/>
    </ligand>
</feature>
<keyword evidence="9" id="KW-1185">Reference proteome</keyword>
<comment type="catalytic activity">
    <reaction evidence="6">
        <text>hydrogencarbonate + H(+) = CO2 + H2O</text>
        <dbReference type="Rhea" id="RHEA:10748"/>
        <dbReference type="ChEBI" id="CHEBI:15377"/>
        <dbReference type="ChEBI" id="CHEBI:15378"/>
        <dbReference type="ChEBI" id="CHEBI:16526"/>
        <dbReference type="ChEBI" id="CHEBI:17544"/>
        <dbReference type="EC" id="4.2.1.1"/>
    </reaction>
</comment>
<sequence>MDELLDGYRRFRSEVWPSERARYEQLARRGQRPKTLIVACSDSRVDPQTVFDAAPGELFVVRNVAGLVPPYSPDGVYHGTSAALEFGVRVLKVENIVVLGHAQCGGVAAMVQGAPAEARDFVEPWMSMGRSVPPPPPDVTDPDAILDHYEVEIVRLALANLLTFPWIAEPVAAGQLALHGFRFGIRSGVLSRLGENGLVPVT</sequence>
<evidence type="ECO:0000313" key="8">
    <source>
        <dbReference type="EMBL" id="ROP83530.1"/>
    </source>
</evidence>
<evidence type="ECO:0000256" key="4">
    <source>
        <dbReference type="ARBA" id="ARBA00022833"/>
    </source>
</evidence>
<protein>
    <recommendedName>
        <fullName evidence="2">carbonic anhydrase</fullName>
        <ecNumber evidence="2">4.2.1.1</ecNumber>
    </recommendedName>
</protein>
<accession>A0A3N1KY61</accession>
<evidence type="ECO:0000256" key="1">
    <source>
        <dbReference type="ARBA" id="ARBA00006217"/>
    </source>
</evidence>